<comment type="caution">
    <text evidence="1">The sequence shown here is derived from an EMBL/GenBank/DDBJ whole genome shotgun (WGS) entry which is preliminary data.</text>
</comment>
<dbReference type="EMBL" id="JARHTQ010000009">
    <property type="protein sequence ID" value="MDF2257211.1"/>
    <property type="molecule type" value="Genomic_DNA"/>
</dbReference>
<keyword evidence="2" id="KW-1185">Reference proteome</keyword>
<evidence type="ECO:0000313" key="2">
    <source>
        <dbReference type="Proteomes" id="UP001220022"/>
    </source>
</evidence>
<dbReference type="RefSeq" id="WP_275814867.1">
    <property type="nucleotide sequence ID" value="NZ_BAAANM010000023.1"/>
</dbReference>
<name>A0ABT5Z040_9ACTN</name>
<sequence length="138" mass="15068">MSIQPVTTHEFLTADRDWLAALHGTESTDTITLDLSLFEEGVHYQCGDACQPYGRVFSGIPVGKVVESKLYGPYDPEASCGRQVLRGFVFAEVPFAPGQTRIPAALLWHGAVRASKVPGGIDLSQLSWHPRGAQIRFV</sequence>
<reference evidence="1 2" key="1">
    <citation type="submission" date="2023-03" db="EMBL/GenBank/DDBJ databases">
        <title>Draft genome sequence of type strain Streptomyces ferralitis JCM 14344.</title>
        <authorList>
            <person name="Klaysubun C."/>
            <person name="Duangmal K."/>
        </authorList>
    </citation>
    <scope>NUCLEOTIDE SEQUENCE [LARGE SCALE GENOMIC DNA]</scope>
    <source>
        <strain evidence="1 2">JCM 14344</strain>
    </source>
</reference>
<organism evidence="1 2">
    <name type="scientific">Streptantibioticus ferralitis</name>
    <dbReference type="NCBI Taxonomy" id="236510"/>
    <lineage>
        <taxon>Bacteria</taxon>
        <taxon>Bacillati</taxon>
        <taxon>Actinomycetota</taxon>
        <taxon>Actinomycetes</taxon>
        <taxon>Kitasatosporales</taxon>
        <taxon>Streptomycetaceae</taxon>
        <taxon>Streptantibioticus</taxon>
    </lineage>
</organism>
<accession>A0ABT5Z040</accession>
<gene>
    <name evidence="1" type="ORF">P2L57_16160</name>
</gene>
<evidence type="ECO:0000313" key="1">
    <source>
        <dbReference type="EMBL" id="MDF2257211.1"/>
    </source>
</evidence>
<dbReference type="Proteomes" id="UP001220022">
    <property type="component" value="Unassembled WGS sequence"/>
</dbReference>
<protein>
    <submittedName>
        <fullName evidence="1">Head decoration protein</fullName>
    </submittedName>
</protein>
<proteinExistence type="predicted"/>